<keyword evidence="1" id="KW-0479">Metal-binding</keyword>
<evidence type="ECO:0000256" key="1">
    <source>
        <dbReference type="ARBA" id="ARBA00022723"/>
    </source>
</evidence>
<proteinExistence type="predicted"/>
<dbReference type="GO" id="GO:0008270">
    <property type="term" value="F:zinc ion binding"/>
    <property type="evidence" value="ECO:0007669"/>
    <property type="project" value="UniProtKB-KW"/>
</dbReference>
<keyword evidence="3" id="KW-0862">Zinc</keyword>
<organism evidence="5 6">
    <name type="scientific">Roridomyces roridus</name>
    <dbReference type="NCBI Taxonomy" id="1738132"/>
    <lineage>
        <taxon>Eukaryota</taxon>
        <taxon>Fungi</taxon>
        <taxon>Dikarya</taxon>
        <taxon>Basidiomycota</taxon>
        <taxon>Agaricomycotina</taxon>
        <taxon>Agaricomycetes</taxon>
        <taxon>Agaricomycetidae</taxon>
        <taxon>Agaricales</taxon>
        <taxon>Marasmiineae</taxon>
        <taxon>Mycenaceae</taxon>
        <taxon>Roridomyces</taxon>
    </lineage>
</organism>
<dbReference type="AlphaFoldDB" id="A0AAD7FB72"/>
<name>A0AAD7FB72_9AGAR</name>
<dbReference type="EMBL" id="JARKIF010000028">
    <property type="protein sequence ID" value="KAJ7613470.1"/>
    <property type="molecule type" value="Genomic_DNA"/>
</dbReference>
<dbReference type="SMART" id="SM00291">
    <property type="entry name" value="ZnF_ZZ"/>
    <property type="match status" value="1"/>
</dbReference>
<feature type="domain" description="ZZ-type" evidence="4">
    <location>
        <begin position="3"/>
        <end position="47"/>
    </location>
</feature>
<dbReference type="Pfam" id="PF16495">
    <property type="entry name" value="SWIRM-assoc_1"/>
    <property type="match status" value="1"/>
</dbReference>
<gene>
    <name evidence="5" type="ORF">FB45DRAFT_1111985</name>
</gene>
<accession>A0AAD7FB72</accession>
<dbReference type="InterPro" id="IPR000433">
    <property type="entry name" value="Znf_ZZ"/>
</dbReference>
<dbReference type="Proteomes" id="UP001221142">
    <property type="component" value="Unassembled WGS sequence"/>
</dbReference>
<reference evidence="5" key="1">
    <citation type="submission" date="2023-03" db="EMBL/GenBank/DDBJ databases">
        <title>Massive genome expansion in bonnet fungi (Mycena s.s.) driven by repeated elements and novel gene families across ecological guilds.</title>
        <authorList>
            <consortium name="Lawrence Berkeley National Laboratory"/>
            <person name="Harder C.B."/>
            <person name="Miyauchi S."/>
            <person name="Viragh M."/>
            <person name="Kuo A."/>
            <person name="Thoen E."/>
            <person name="Andreopoulos B."/>
            <person name="Lu D."/>
            <person name="Skrede I."/>
            <person name="Drula E."/>
            <person name="Henrissat B."/>
            <person name="Morin E."/>
            <person name="Kohler A."/>
            <person name="Barry K."/>
            <person name="LaButti K."/>
            <person name="Morin E."/>
            <person name="Salamov A."/>
            <person name="Lipzen A."/>
            <person name="Mereny Z."/>
            <person name="Hegedus B."/>
            <person name="Baldrian P."/>
            <person name="Stursova M."/>
            <person name="Weitz H."/>
            <person name="Taylor A."/>
            <person name="Grigoriev I.V."/>
            <person name="Nagy L.G."/>
            <person name="Martin F."/>
            <person name="Kauserud H."/>
        </authorList>
    </citation>
    <scope>NUCLEOTIDE SEQUENCE</scope>
    <source>
        <strain evidence="5">9284</strain>
    </source>
</reference>
<dbReference type="SUPFAM" id="SSF57850">
    <property type="entry name" value="RING/U-box"/>
    <property type="match status" value="1"/>
</dbReference>
<evidence type="ECO:0000259" key="4">
    <source>
        <dbReference type="SMART" id="SM00291"/>
    </source>
</evidence>
<sequence>SRPSGNSTCDTCGADCTQLRYQSLKDEKFGLCSPCYLDGCFPSTMFSGDFVKLTSAGASAAPDDWADDQEVLLRLKGVKVEMYDGNGSCIEYGGMRSAQRCIRKLLKLPIEDHYLATEASMGPLQHSQHIPFEQANNPVVSVVAFLAGVEKTQDSGADGRVNLLRPPLSPTFEGVRAADLALKSSAKAASALADAEDAQIRWTLASLIKLTLSKLEMKTTQFEELEDILEEERKGSRVPECHALTYLRT</sequence>
<dbReference type="InterPro" id="IPR032451">
    <property type="entry name" value="SMARCC_C"/>
</dbReference>
<evidence type="ECO:0000313" key="6">
    <source>
        <dbReference type="Proteomes" id="UP001221142"/>
    </source>
</evidence>
<evidence type="ECO:0000313" key="5">
    <source>
        <dbReference type="EMBL" id="KAJ7613470.1"/>
    </source>
</evidence>
<keyword evidence="6" id="KW-1185">Reference proteome</keyword>
<evidence type="ECO:0000256" key="3">
    <source>
        <dbReference type="ARBA" id="ARBA00022833"/>
    </source>
</evidence>
<protein>
    <recommendedName>
        <fullName evidence="4">ZZ-type domain-containing protein</fullName>
    </recommendedName>
</protein>
<evidence type="ECO:0000256" key="2">
    <source>
        <dbReference type="ARBA" id="ARBA00022771"/>
    </source>
</evidence>
<feature type="non-terminal residue" evidence="5">
    <location>
        <position position="1"/>
    </location>
</feature>
<comment type="caution">
    <text evidence="5">The sequence shown here is derived from an EMBL/GenBank/DDBJ whole genome shotgun (WGS) entry which is preliminary data.</text>
</comment>
<keyword evidence="2" id="KW-0863">Zinc-finger</keyword>